<dbReference type="GeneID" id="5470959"/>
<dbReference type="RefSeq" id="YP_001427176.1">
    <property type="nucleotide sequence ID" value="NC_008724.1"/>
</dbReference>
<reference evidence="2 3" key="1">
    <citation type="submission" date="2006-09" db="EMBL/GenBank/DDBJ databases">
        <title>Sequence and annotation of the 288-kb ATCV-1 virus that infects an endosymbiotic Chlorella strain of the heliozoon Acanthocystis turfacea.</title>
        <authorList>
            <person name="Fitzgerald L.A."/>
            <person name="Graves M.V."/>
            <person name="Li X."/>
            <person name="Pfitzner A.J.P."/>
            <person name="Hartigan J."/>
            <person name="Van Etten J.L."/>
        </authorList>
    </citation>
    <scope>NUCLEOTIDE SEQUENCE [LARGE SCALE GENOMIC DNA]</scope>
    <source>
        <strain evidence="2 3">ATCV-1</strain>
    </source>
</reference>
<name>A7K9V5_9PHYC</name>
<organism evidence="2 3">
    <name type="scientific">Chlorovirus heliozoae</name>
    <dbReference type="NCBI Taxonomy" id="322019"/>
    <lineage>
        <taxon>Viruses</taxon>
        <taxon>Varidnaviria</taxon>
        <taxon>Bamfordvirae</taxon>
        <taxon>Nucleocytoviricota</taxon>
        <taxon>Megaviricetes</taxon>
        <taxon>Algavirales</taxon>
        <taxon>Phycodnaviridae</taxon>
        <taxon>Chlorovirus</taxon>
    </lineage>
</organism>
<gene>
    <name evidence="2" type="primary">z695R</name>
    <name evidence="2" type="ORF">ATCV1_z695R</name>
</gene>
<dbReference type="KEGG" id="vg:5470959"/>
<keyword evidence="1" id="KW-0472">Membrane</keyword>
<keyword evidence="1" id="KW-1133">Transmembrane helix</keyword>
<sequence>MTNADLNSVGIFLLLICSFVLAQRMFVRMSLKLFLSMWSTVCSSVIGGPRNVEARARATRTRRSFLS</sequence>
<dbReference type="Proteomes" id="UP000202420">
    <property type="component" value="Segment"/>
</dbReference>
<evidence type="ECO:0000313" key="3">
    <source>
        <dbReference type="Proteomes" id="UP000202420"/>
    </source>
</evidence>
<feature type="transmembrane region" description="Helical" evidence="1">
    <location>
        <begin position="6"/>
        <end position="27"/>
    </location>
</feature>
<proteinExistence type="predicted"/>
<evidence type="ECO:0000313" key="2">
    <source>
        <dbReference type="EMBL" id="ABT16829.1"/>
    </source>
</evidence>
<dbReference type="EMBL" id="EF101928">
    <property type="protein sequence ID" value="ABT16829.1"/>
    <property type="molecule type" value="Genomic_DNA"/>
</dbReference>
<keyword evidence="1" id="KW-0812">Transmembrane</keyword>
<protein>
    <submittedName>
        <fullName evidence="2">Uncharacterized protein z695R</fullName>
    </submittedName>
</protein>
<evidence type="ECO:0000256" key="1">
    <source>
        <dbReference type="SAM" id="Phobius"/>
    </source>
</evidence>
<keyword evidence="3" id="KW-1185">Reference proteome</keyword>
<accession>A7K9V5</accession>